<gene>
    <name evidence="1" type="ORF">OTI717_LOCUS16233</name>
</gene>
<reference evidence="1" key="1">
    <citation type="submission" date="2021-02" db="EMBL/GenBank/DDBJ databases">
        <authorList>
            <person name="Nowell W R."/>
        </authorList>
    </citation>
    <scope>NUCLEOTIDE SEQUENCE</scope>
</reference>
<accession>A0A818Z110</accession>
<dbReference type="AlphaFoldDB" id="A0A818Z110"/>
<dbReference type="EMBL" id="CAJOAX010002002">
    <property type="protein sequence ID" value="CAF3763171.1"/>
    <property type="molecule type" value="Genomic_DNA"/>
</dbReference>
<comment type="caution">
    <text evidence="1">The sequence shown here is derived from an EMBL/GenBank/DDBJ whole genome shotgun (WGS) entry which is preliminary data.</text>
</comment>
<sequence>MSWISFLDLVFNLFSIEDNEQYRTNLQKKASSIIYRLICNTHYNIILHKRLDLLIQNTVLFYVIDQQSLKEFYIFYLNNAFDFYHLNNQLKASIAELRVFKNEILIYKQIYTNMKYSLKDYFSCLKNI</sequence>
<name>A0A818Z110_9BILA</name>
<evidence type="ECO:0000313" key="2">
    <source>
        <dbReference type="Proteomes" id="UP000663823"/>
    </source>
</evidence>
<organism evidence="1 2">
    <name type="scientific">Rotaria sordida</name>
    <dbReference type="NCBI Taxonomy" id="392033"/>
    <lineage>
        <taxon>Eukaryota</taxon>
        <taxon>Metazoa</taxon>
        <taxon>Spiralia</taxon>
        <taxon>Gnathifera</taxon>
        <taxon>Rotifera</taxon>
        <taxon>Eurotatoria</taxon>
        <taxon>Bdelloidea</taxon>
        <taxon>Philodinida</taxon>
        <taxon>Philodinidae</taxon>
        <taxon>Rotaria</taxon>
    </lineage>
</organism>
<dbReference type="Proteomes" id="UP000663823">
    <property type="component" value="Unassembled WGS sequence"/>
</dbReference>
<protein>
    <submittedName>
        <fullName evidence="1">Uncharacterized protein</fullName>
    </submittedName>
</protein>
<proteinExistence type="predicted"/>
<evidence type="ECO:0000313" key="1">
    <source>
        <dbReference type="EMBL" id="CAF3763171.1"/>
    </source>
</evidence>